<organism evidence="3 4">
    <name type="scientific">Scleropages formosus</name>
    <name type="common">Asian bonytongue</name>
    <name type="synonym">Osteoglossum formosum</name>
    <dbReference type="NCBI Taxonomy" id="113540"/>
    <lineage>
        <taxon>Eukaryota</taxon>
        <taxon>Metazoa</taxon>
        <taxon>Chordata</taxon>
        <taxon>Craniata</taxon>
        <taxon>Vertebrata</taxon>
        <taxon>Euteleostomi</taxon>
        <taxon>Actinopterygii</taxon>
        <taxon>Neopterygii</taxon>
        <taxon>Teleostei</taxon>
        <taxon>Osteoglossocephala</taxon>
        <taxon>Osteoglossomorpha</taxon>
        <taxon>Osteoglossiformes</taxon>
        <taxon>Osteoglossidae</taxon>
        <taxon>Scleropages</taxon>
    </lineage>
</organism>
<proteinExistence type="predicted"/>
<keyword evidence="2" id="KW-1133">Transmembrane helix</keyword>
<dbReference type="Gene3D" id="1.20.1070.10">
    <property type="entry name" value="Rhodopsin 7-helix transmembrane proteins"/>
    <property type="match status" value="1"/>
</dbReference>
<protein>
    <recommendedName>
        <fullName evidence="5">Cadherin EGF LAG seven-pass G-type receptor 1-like</fullName>
    </recommendedName>
</protein>
<reference evidence="3 4" key="1">
    <citation type="submission" date="2015-08" db="EMBL/GenBank/DDBJ databases">
        <title>The genome of the Asian arowana (Scleropages formosus).</title>
        <authorList>
            <person name="Tan M.H."/>
            <person name="Gan H.M."/>
            <person name="Croft L.J."/>
            <person name="Austin C.M."/>
        </authorList>
    </citation>
    <scope>NUCLEOTIDE SEQUENCE [LARGE SCALE GENOMIC DNA]</scope>
    <source>
        <strain evidence="3">Aro1</strain>
    </source>
</reference>
<evidence type="ECO:0000256" key="2">
    <source>
        <dbReference type="SAM" id="Phobius"/>
    </source>
</evidence>
<sequence length="429" mass="47055">MQMSIFLYILAARASCSVRHHSLEKKGCPVNGNLLESTLEEPCRRVLEHRLTKTSIFRYQRLLLGLRTASGSLLLVTMTCLLALLSVNSDFLIFHFLFAAFNCVQGPFIFFFRIVFNKEARKAMQCPCSRKRADMISSKSLASSYNYNSPYLDTHLYRPPFGDSGVSLNGTLPSGKSQLSYVPFVLREDRGLSISQAHIPLSDHSSLLCEAKGRVDGHDSDSDSDVSLEDDRSGSFASSHSSDSEEEEGPYPPEACWENLAVHGGLWPLPHGHQKEQHRPEDLVPMASERDALGITDRLKVEAPAHSNPMYSRGTRHLLEEEAEERGEGPGRTNVQLFLPSAYPQRGILKRKPLSPIVERNSTILSHDMLSPSAPGPLSSRGSSSSEGFVDRAINGPQDQVNDTGPATMTPVAISIKAGTVDGDSSGSE</sequence>
<evidence type="ECO:0000313" key="3">
    <source>
        <dbReference type="EMBL" id="KPP69862.1"/>
    </source>
</evidence>
<feature type="compositionally biased region" description="Polar residues" evidence="1">
    <location>
        <begin position="397"/>
        <end position="407"/>
    </location>
</feature>
<feature type="region of interest" description="Disordered" evidence="1">
    <location>
        <begin position="366"/>
        <end position="429"/>
    </location>
</feature>
<name>A0A0P7V9L6_SCLFO</name>
<comment type="caution">
    <text evidence="3">The sequence shown here is derived from an EMBL/GenBank/DDBJ whole genome shotgun (WGS) entry which is preliminary data.</text>
</comment>
<dbReference type="Proteomes" id="UP000034805">
    <property type="component" value="Unassembled WGS sequence"/>
</dbReference>
<feature type="compositionally biased region" description="Low complexity" evidence="1">
    <location>
        <begin position="371"/>
        <end position="388"/>
    </location>
</feature>
<accession>A0A0P7V9L6</accession>
<dbReference type="EMBL" id="JARO02003749">
    <property type="protein sequence ID" value="KPP69862.1"/>
    <property type="molecule type" value="Genomic_DNA"/>
</dbReference>
<dbReference type="AlphaFoldDB" id="A0A0P7V9L6"/>
<keyword evidence="2" id="KW-0812">Transmembrane</keyword>
<evidence type="ECO:0000313" key="4">
    <source>
        <dbReference type="Proteomes" id="UP000034805"/>
    </source>
</evidence>
<evidence type="ECO:0000256" key="1">
    <source>
        <dbReference type="SAM" id="MobiDB-lite"/>
    </source>
</evidence>
<feature type="transmembrane region" description="Helical" evidence="2">
    <location>
        <begin position="91"/>
        <end position="116"/>
    </location>
</feature>
<feature type="region of interest" description="Disordered" evidence="1">
    <location>
        <begin position="213"/>
        <end position="255"/>
    </location>
</feature>
<feature type="transmembrane region" description="Helical" evidence="2">
    <location>
        <begin position="62"/>
        <end position="85"/>
    </location>
</feature>
<gene>
    <name evidence="3" type="ORF">Z043_111351</name>
</gene>
<evidence type="ECO:0008006" key="5">
    <source>
        <dbReference type="Google" id="ProtNLM"/>
    </source>
</evidence>
<keyword evidence="2" id="KW-0472">Membrane</keyword>